<evidence type="ECO:0000313" key="1">
    <source>
        <dbReference type="EMBL" id="KAJ7987665.1"/>
    </source>
</evidence>
<sequence>MTKTDQHSNKTHGPNNPEHHFTPPSSGRLAQSIQPIQSSLAQRQRDDRNVSWAASHGAGPNPHEAPDMGTVCDRQNVLAQGGSAVSGGLQKHARLPAVTSRRLAVACPVTFRVKRTRRLFSTWFRSRPW</sequence>
<evidence type="ECO:0000313" key="2">
    <source>
        <dbReference type="Proteomes" id="UP001157502"/>
    </source>
</evidence>
<proteinExistence type="predicted"/>
<gene>
    <name evidence="1" type="ORF">DPEC_G00328830</name>
</gene>
<keyword evidence="2" id="KW-1185">Reference proteome</keyword>
<accession>A0ACC2F8R4</accession>
<name>A0ACC2F8R4_DALPE</name>
<organism evidence="1 2">
    <name type="scientific">Dallia pectoralis</name>
    <name type="common">Alaska blackfish</name>
    <dbReference type="NCBI Taxonomy" id="75939"/>
    <lineage>
        <taxon>Eukaryota</taxon>
        <taxon>Metazoa</taxon>
        <taxon>Chordata</taxon>
        <taxon>Craniata</taxon>
        <taxon>Vertebrata</taxon>
        <taxon>Euteleostomi</taxon>
        <taxon>Actinopterygii</taxon>
        <taxon>Neopterygii</taxon>
        <taxon>Teleostei</taxon>
        <taxon>Protacanthopterygii</taxon>
        <taxon>Esociformes</taxon>
        <taxon>Umbridae</taxon>
        <taxon>Dallia</taxon>
    </lineage>
</organism>
<protein>
    <submittedName>
        <fullName evidence="1">Uncharacterized protein</fullName>
    </submittedName>
</protein>
<dbReference type="EMBL" id="CM055759">
    <property type="protein sequence ID" value="KAJ7987665.1"/>
    <property type="molecule type" value="Genomic_DNA"/>
</dbReference>
<comment type="caution">
    <text evidence="1">The sequence shown here is derived from an EMBL/GenBank/DDBJ whole genome shotgun (WGS) entry which is preliminary data.</text>
</comment>
<reference evidence="1" key="1">
    <citation type="submission" date="2021-05" db="EMBL/GenBank/DDBJ databases">
        <authorList>
            <person name="Pan Q."/>
            <person name="Jouanno E."/>
            <person name="Zahm M."/>
            <person name="Klopp C."/>
            <person name="Cabau C."/>
            <person name="Louis A."/>
            <person name="Berthelot C."/>
            <person name="Parey E."/>
            <person name="Roest Crollius H."/>
            <person name="Montfort J."/>
            <person name="Robinson-Rechavi M."/>
            <person name="Bouchez O."/>
            <person name="Lampietro C."/>
            <person name="Lopez Roques C."/>
            <person name="Donnadieu C."/>
            <person name="Postlethwait J."/>
            <person name="Bobe J."/>
            <person name="Dillon D."/>
            <person name="Chandos A."/>
            <person name="von Hippel F."/>
            <person name="Guiguen Y."/>
        </authorList>
    </citation>
    <scope>NUCLEOTIDE SEQUENCE</scope>
    <source>
        <strain evidence="1">YG-Jan2019</strain>
    </source>
</reference>
<dbReference type="Proteomes" id="UP001157502">
    <property type="component" value="Chromosome 32"/>
</dbReference>